<evidence type="ECO:0000256" key="10">
    <source>
        <dbReference type="ARBA" id="ARBA00022989"/>
    </source>
</evidence>
<evidence type="ECO:0000256" key="8">
    <source>
        <dbReference type="ARBA" id="ARBA00022777"/>
    </source>
</evidence>
<dbReference type="SUPFAM" id="SSF55785">
    <property type="entry name" value="PYP-like sensor domain (PAS domain)"/>
    <property type="match status" value="1"/>
</dbReference>
<dbReference type="Pfam" id="PF02518">
    <property type="entry name" value="HATPase_c"/>
    <property type="match status" value="1"/>
</dbReference>
<evidence type="ECO:0000256" key="3">
    <source>
        <dbReference type="ARBA" id="ARBA00012438"/>
    </source>
</evidence>
<evidence type="ECO:0000256" key="12">
    <source>
        <dbReference type="ARBA" id="ARBA00023136"/>
    </source>
</evidence>
<dbReference type="Gene3D" id="3.30.565.10">
    <property type="entry name" value="Histidine kinase-like ATPase, C-terminal domain"/>
    <property type="match status" value="1"/>
</dbReference>
<dbReference type="GO" id="GO:0000155">
    <property type="term" value="F:phosphorelay sensor kinase activity"/>
    <property type="evidence" value="ECO:0007669"/>
    <property type="project" value="InterPro"/>
</dbReference>
<dbReference type="FunFam" id="3.30.565.10:FF:000010">
    <property type="entry name" value="Sensor histidine kinase RcsC"/>
    <property type="match status" value="1"/>
</dbReference>
<dbReference type="CDD" id="cd17580">
    <property type="entry name" value="REC_2_DhkD-like"/>
    <property type="match status" value="1"/>
</dbReference>
<dbReference type="SMART" id="SM00448">
    <property type="entry name" value="REC"/>
    <property type="match status" value="1"/>
</dbReference>
<keyword evidence="6 15" id="KW-0812">Transmembrane</keyword>
<dbReference type="Gene3D" id="1.20.120.620">
    <property type="entry name" value="Backbone structure of the membrane domain of e. Coli histidine kinase receptor kdpd"/>
    <property type="match status" value="1"/>
</dbReference>
<feature type="transmembrane region" description="Helical" evidence="15">
    <location>
        <begin position="20"/>
        <end position="40"/>
    </location>
</feature>
<dbReference type="STRING" id="927083.DB32_002479"/>
<evidence type="ECO:0000259" key="17">
    <source>
        <dbReference type="PROSITE" id="PS50110"/>
    </source>
</evidence>
<evidence type="ECO:0000256" key="1">
    <source>
        <dbReference type="ARBA" id="ARBA00000085"/>
    </source>
</evidence>
<dbReference type="Proteomes" id="UP000034883">
    <property type="component" value="Chromosome"/>
</dbReference>
<dbReference type="RefSeq" id="WP_053232582.1">
    <property type="nucleotide sequence ID" value="NZ_CP011125.1"/>
</dbReference>
<evidence type="ECO:0000313" key="20">
    <source>
        <dbReference type="EMBL" id="AKF05330.1"/>
    </source>
</evidence>
<dbReference type="Pfam" id="PF13493">
    <property type="entry name" value="DUF4118"/>
    <property type="match status" value="1"/>
</dbReference>
<feature type="domain" description="Histidine kinase" evidence="16">
    <location>
        <begin position="285"/>
        <end position="503"/>
    </location>
</feature>
<dbReference type="GO" id="GO:0016020">
    <property type="term" value="C:membrane"/>
    <property type="evidence" value="ECO:0007669"/>
    <property type="project" value="UniProtKB-SubCell"/>
</dbReference>
<keyword evidence="5" id="KW-0808">Transferase</keyword>
<evidence type="ECO:0000313" key="21">
    <source>
        <dbReference type="Proteomes" id="UP000034883"/>
    </source>
</evidence>
<feature type="coiled-coil region" evidence="14">
    <location>
        <begin position="251"/>
        <end position="281"/>
    </location>
</feature>
<dbReference type="EC" id="2.7.13.3" evidence="3"/>
<dbReference type="InterPro" id="IPR038318">
    <property type="entry name" value="KdpD_sf"/>
</dbReference>
<dbReference type="InterPro" id="IPR036890">
    <property type="entry name" value="HATPase_C_sf"/>
</dbReference>
<dbReference type="PROSITE" id="PS50110">
    <property type="entry name" value="RESPONSE_REGULATORY"/>
    <property type="match status" value="1"/>
</dbReference>
<feature type="modified residue" description="4-aspartylphosphate" evidence="13">
    <location>
        <position position="584"/>
    </location>
</feature>
<dbReference type="PANTHER" id="PTHR43547:SF2">
    <property type="entry name" value="HYBRID SIGNAL TRANSDUCTION HISTIDINE KINASE C"/>
    <property type="match status" value="1"/>
</dbReference>
<dbReference type="InterPro" id="IPR003661">
    <property type="entry name" value="HisK_dim/P_dom"/>
</dbReference>
<dbReference type="PROSITE" id="PS50109">
    <property type="entry name" value="HIS_KIN"/>
    <property type="match status" value="1"/>
</dbReference>
<reference evidence="20 21" key="1">
    <citation type="submission" date="2015-03" db="EMBL/GenBank/DDBJ databases">
        <title>Genome assembly of Sandaracinus amylolyticus DSM 53668.</title>
        <authorList>
            <person name="Sharma G."/>
            <person name="Subramanian S."/>
        </authorList>
    </citation>
    <scope>NUCLEOTIDE SEQUENCE [LARGE SCALE GENOMIC DNA]</scope>
    <source>
        <strain evidence="20 21">DSM 53668</strain>
    </source>
</reference>
<dbReference type="PROSITE" id="PS50112">
    <property type="entry name" value="PAS"/>
    <property type="match status" value="1"/>
</dbReference>
<dbReference type="CDD" id="cd00082">
    <property type="entry name" value="HisKA"/>
    <property type="match status" value="1"/>
</dbReference>
<evidence type="ECO:0000256" key="15">
    <source>
        <dbReference type="SAM" id="Phobius"/>
    </source>
</evidence>
<dbReference type="SUPFAM" id="SSF55874">
    <property type="entry name" value="ATPase domain of HSP90 chaperone/DNA topoisomerase II/histidine kinase"/>
    <property type="match status" value="1"/>
</dbReference>
<evidence type="ECO:0000256" key="11">
    <source>
        <dbReference type="ARBA" id="ARBA00023012"/>
    </source>
</evidence>
<dbReference type="GO" id="GO:0006355">
    <property type="term" value="P:regulation of DNA-templated transcription"/>
    <property type="evidence" value="ECO:0007669"/>
    <property type="project" value="InterPro"/>
</dbReference>
<dbReference type="InterPro" id="IPR003594">
    <property type="entry name" value="HATPase_dom"/>
</dbReference>
<feature type="transmembrane region" description="Helical" evidence="15">
    <location>
        <begin position="60"/>
        <end position="84"/>
    </location>
</feature>
<evidence type="ECO:0000256" key="2">
    <source>
        <dbReference type="ARBA" id="ARBA00004141"/>
    </source>
</evidence>
<name>A0A0F6W1X2_9BACT</name>
<dbReference type="InterPro" id="IPR013767">
    <property type="entry name" value="PAS_fold"/>
</dbReference>
<dbReference type="KEGG" id="samy:DB32_002479"/>
<keyword evidence="10 15" id="KW-1133">Transmembrane helix</keyword>
<dbReference type="PROSITE" id="PS50113">
    <property type="entry name" value="PAC"/>
    <property type="match status" value="1"/>
</dbReference>
<keyword evidence="9" id="KW-0067">ATP-binding</keyword>
<keyword evidence="14" id="KW-0175">Coiled coil</keyword>
<accession>A0A0F6W1X2</accession>
<sequence>MRSASAIPRHTAVLPSRSPLLRYGVAMVVVGIVVAARLLFDPLLGVNAPLLPFTVAVMLAGWYGGIGPGLVATAWSALCADFLWLHPTHSLWIDAPRDRLELGIFVGTGVAISALNEAIVVARGRSDRHAAELKEREEAHRRILETATEGIWTLDARGRVTFANASMSEMLGVPLPELIGRNAREFVFLEDRGENVRRFGAILAGDRTAFELRLRRTDGREIWAHVSTAPIPDARGRVVGALAMFTDVTARMHAESELQRLLESEKKARAEAEAANRAKDEFLATVSHELRTPLNAMLGWLTMLRSGALDATKTARAIAIIERNARSQAKLIEDLLDVSRMISGKLRLERRRVSLGAVAQSAIDTVGPTAAEKQIRIERRFDPGPDLVAGDPERLKQIVVNLLSNAVKFTPIAGRIRVSVEQRAGQLAIEVEDTGQGIAPEFLPHVFDRFRQQDGGMTRKHAGLGLGLAIVRHLVELHGGSIAAHSEGPGKGSRFTCWFPPLEAAVAELPARDTPALSDARASRPANDSPLRGARVLVVDDEADSLEMLRELLSVAGAEVRTAGSAAAALPIVKAFRPSLLVSDLAMPEADGYELLARVRALPVAQGGATPAIALTAHARATDRLRVLSSGFQAYLAKPVEPDELIATAQRLVRHHEPRAAHP</sequence>
<dbReference type="Pfam" id="PF00989">
    <property type="entry name" value="PAS"/>
    <property type="match status" value="1"/>
</dbReference>
<dbReference type="AlphaFoldDB" id="A0A0F6W1X2"/>
<feature type="domain" description="PAC" evidence="19">
    <location>
        <begin position="208"/>
        <end position="260"/>
    </location>
</feature>
<dbReference type="InterPro" id="IPR036097">
    <property type="entry name" value="HisK_dim/P_sf"/>
</dbReference>
<dbReference type="InterPro" id="IPR000700">
    <property type="entry name" value="PAS-assoc_C"/>
</dbReference>
<feature type="domain" description="PAS" evidence="18">
    <location>
        <begin position="136"/>
        <end position="206"/>
    </location>
</feature>
<feature type="transmembrane region" description="Helical" evidence="15">
    <location>
        <begin position="104"/>
        <end position="122"/>
    </location>
</feature>
<dbReference type="Pfam" id="PF00072">
    <property type="entry name" value="Response_reg"/>
    <property type="match status" value="1"/>
</dbReference>
<dbReference type="Gene3D" id="1.10.287.130">
    <property type="match status" value="1"/>
</dbReference>
<feature type="domain" description="Response regulatory" evidence="17">
    <location>
        <begin position="535"/>
        <end position="653"/>
    </location>
</feature>
<comment type="subcellular location">
    <subcellularLocation>
        <location evidence="2">Membrane</location>
        <topology evidence="2">Multi-pass membrane protein</topology>
    </subcellularLocation>
</comment>
<dbReference type="InterPro" id="IPR000014">
    <property type="entry name" value="PAS"/>
</dbReference>
<keyword evidence="8" id="KW-0418">Kinase</keyword>
<dbReference type="SMART" id="SM00091">
    <property type="entry name" value="PAS"/>
    <property type="match status" value="1"/>
</dbReference>
<evidence type="ECO:0000256" key="6">
    <source>
        <dbReference type="ARBA" id="ARBA00022692"/>
    </source>
</evidence>
<dbReference type="PRINTS" id="PR00344">
    <property type="entry name" value="BCTRLSENSOR"/>
</dbReference>
<evidence type="ECO:0000259" key="18">
    <source>
        <dbReference type="PROSITE" id="PS50112"/>
    </source>
</evidence>
<proteinExistence type="predicted"/>
<keyword evidence="11" id="KW-0902">Two-component regulatory system</keyword>
<evidence type="ECO:0000256" key="9">
    <source>
        <dbReference type="ARBA" id="ARBA00022840"/>
    </source>
</evidence>
<dbReference type="Gene3D" id="3.40.50.2300">
    <property type="match status" value="1"/>
</dbReference>
<dbReference type="Pfam" id="PF00512">
    <property type="entry name" value="HisKA"/>
    <property type="match status" value="1"/>
</dbReference>
<dbReference type="InterPro" id="IPR011006">
    <property type="entry name" value="CheY-like_superfamily"/>
</dbReference>
<evidence type="ECO:0000256" key="4">
    <source>
        <dbReference type="ARBA" id="ARBA00022553"/>
    </source>
</evidence>
<protein>
    <recommendedName>
        <fullName evidence="3">histidine kinase</fullName>
        <ecNumber evidence="3">2.7.13.3</ecNumber>
    </recommendedName>
</protein>
<dbReference type="PANTHER" id="PTHR43547">
    <property type="entry name" value="TWO-COMPONENT HISTIDINE KINASE"/>
    <property type="match status" value="1"/>
</dbReference>
<evidence type="ECO:0000256" key="7">
    <source>
        <dbReference type="ARBA" id="ARBA00022741"/>
    </source>
</evidence>
<evidence type="ECO:0000256" key="13">
    <source>
        <dbReference type="PROSITE-ProRule" id="PRU00169"/>
    </source>
</evidence>
<dbReference type="Gene3D" id="3.30.450.20">
    <property type="entry name" value="PAS domain"/>
    <property type="match status" value="1"/>
</dbReference>
<dbReference type="SMART" id="SM00387">
    <property type="entry name" value="HATPase_c"/>
    <property type="match status" value="1"/>
</dbReference>
<dbReference type="SMART" id="SM00086">
    <property type="entry name" value="PAC"/>
    <property type="match status" value="1"/>
</dbReference>
<organism evidence="20 21">
    <name type="scientific">Sandaracinus amylolyticus</name>
    <dbReference type="NCBI Taxonomy" id="927083"/>
    <lineage>
        <taxon>Bacteria</taxon>
        <taxon>Pseudomonadati</taxon>
        <taxon>Myxococcota</taxon>
        <taxon>Polyangia</taxon>
        <taxon>Polyangiales</taxon>
        <taxon>Sandaracinaceae</taxon>
        <taxon>Sandaracinus</taxon>
    </lineage>
</organism>
<keyword evidence="12 15" id="KW-0472">Membrane</keyword>
<keyword evidence="7" id="KW-0547">Nucleotide-binding</keyword>
<keyword evidence="21" id="KW-1185">Reference proteome</keyword>
<dbReference type="InterPro" id="IPR004358">
    <property type="entry name" value="Sig_transdc_His_kin-like_C"/>
</dbReference>
<evidence type="ECO:0000256" key="14">
    <source>
        <dbReference type="SAM" id="Coils"/>
    </source>
</evidence>
<dbReference type="GO" id="GO:0005524">
    <property type="term" value="F:ATP binding"/>
    <property type="evidence" value="ECO:0007669"/>
    <property type="project" value="UniProtKB-KW"/>
</dbReference>
<dbReference type="SUPFAM" id="SSF47384">
    <property type="entry name" value="Homodimeric domain of signal transducing histidine kinase"/>
    <property type="match status" value="1"/>
</dbReference>
<gene>
    <name evidence="20" type="ORF">DB32_002479</name>
</gene>
<keyword evidence="4 13" id="KW-0597">Phosphoprotein</keyword>
<dbReference type="InterPro" id="IPR025201">
    <property type="entry name" value="KdpD_TM"/>
</dbReference>
<dbReference type="CDD" id="cd16922">
    <property type="entry name" value="HATPase_EvgS-ArcB-TorS-like"/>
    <property type="match status" value="1"/>
</dbReference>
<comment type="catalytic activity">
    <reaction evidence="1">
        <text>ATP + protein L-histidine = ADP + protein N-phospho-L-histidine.</text>
        <dbReference type="EC" id="2.7.13.3"/>
    </reaction>
</comment>
<evidence type="ECO:0000256" key="5">
    <source>
        <dbReference type="ARBA" id="ARBA00022679"/>
    </source>
</evidence>
<evidence type="ECO:0000259" key="19">
    <source>
        <dbReference type="PROSITE" id="PS50113"/>
    </source>
</evidence>
<dbReference type="FunFam" id="1.10.287.130:FF:000001">
    <property type="entry name" value="Two-component sensor histidine kinase"/>
    <property type="match status" value="1"/>
</dbReference>
<dbReference type="EMBL" id="CP011125">
    <property type="protein sequence ID" value="AKF05330.1"/>
    <property type="molecule type" value="Genomic_DNA"/>
</dbReference>
<dbReference type="SMART" id="SM00388">
    <property type="entry name" value="HisKA"/>
    <property type="match status" value="1"/>
</dbReference>
<evidence type="ECO:0000259" key="16">
    <source>
        <dbReference type="PROSITE" id="PS50109"/>
    </source>
</evidence>
<dbReference type="InterPro" id="IPR035965">
    <property type="entry name" value="PAS-like_dom_sf"/>
</dbReference>
<dbReference type="SUPFAM" id="SSF52172">
    <property type="entry name" value="CheY-like"/>
    <property type="match status" value="1"/>
</dbReference>
<dbReference type="NCBIfam" id="TIGR00229">
    <property type="entry name" value="sensory_box"/>
    <property type="match status" value="1"/>
</dbReference>
<dbReference type="InterPro" id="IPR001789">
    <property type="entry name" value="Sig_transdc_resp-reg_receiver"/>
</dbReference>
<dbReference type="InterPro" id="IPR005467">
    <property type="entry name" value="His_kinase_dom"/>
</dbReference>
<dbReference type="InterPro" id="IPR001610">
    <property type="entry name" value="PAC"/>
</dbReference>
<dbReference type="CDD" id="cd00130">
    <property type="entry name" value="PAS"/>
    <property type="match status" value="1"/>
</dbReference>